<dbReference type="Gene3D" id="3.30.70.1290">
    <property type="entry name" value="Transposase IS200-like"/>
    <property type="match status" value="1"/>
</dbReference>
<dbReference type="STRING" id="1641875.XM53_00395"/>
<sequence length="168" mass="19132">MVQLLPLRRRGATLFVSLSLAEPDATTLVDEIDQLQATVRMVRDLWPFELDAWVVLPDHLHAVLTLPFRDDDLAIRLNTIKARFAARVSKRAMTPSQIAAGGTHLWSAQDKVAPIRSRADMEIFRRQCWTDPVRHGFVGDPHDWPYSSYHRNSRTDPRRAAPDIRASA</sequence>
<dbReference type="GO" id="GO:0043565">
    <property type="term" value="F:sequence-specific DNA binding"/>
    <property type="evidence" value="ECO:0007669"/>
    <property type="project" value="TreeGrafter"/>
</dbReference>
<dbReference type="InterPro" id="IPR036515">
    <property type="entry name" value="Transposase_17_sf"/>
</dbReference>
<proteinExistence type="predicted"/>
<name>A0A0T5NZC7_9RHOB</name>
<dbReference type="AlphaFoldDB" id="A0A0T5NZC7"/>
<dbReference type="PANTHER" id="PTHR36966:SF1">
    <property type="entry name" value="REP-ASSOCIATED TYROSINE TRANSPOSASE"/>
    <property type="match status" value="1"/>
</dbReference>
<keyword evidence="4" id="KW-1185">Reference proteome</keyword>
<dbReference type="SMART" id="SM01321">
    <property type="entry name" value="Y1_Tnp"/>
    <property type="match status" value="1"/>
</dbReference>
<dbReference type="InterPro" id="IPR002686">
    <property type="entry name" value="Transposase_17"/>
</dbReference>
<reference evidence="3 4" key="1">
    <citation type="submission" date="2015-04" db="EMBL/GenBank/DDBJ databases">
        <title>The draft genome sequence of Roseovarius sp.R12b.</title>
        <authorList>
            <person name="Li G."/>
            <person name="Lai Q."/>
            <person name="Shao Z."/>
            <person name="Yan P."/>
        </authorList>
    </citation>
    <scope>NUCLEOTIDE SEQUENCE [LARGE SCALE GENOMIC DNA]</scope>
    <source>
        <strain evidence="3 4">R12B</strain>
    </source>
</reference>
<gene>
    <name evidence="3" type="ORF">XM53_00395</name>
</gene>
<feature type="compositionally biased region" description="Basic and acidic residues" evidence="1">
    <location>
        <begin position="153"/>
        <end position="162"/>
    </location>
</feature>
<evidence type="ECO:0000256" key="1">
    <source>
        <dbReference type="SAM" id="MobiDB-lite"/>
    </source>
</evidence>
<feature type="domain" description="Transposase IS200-like" evidence="2">
    <location>
        <begin position="9"/>
        <end position="127"/>
    </location>
</feature>
<accession>A0A0T5NZC7</accession>
<dbReference type="OrthoDB" id="9794403at2"/>
<organism evidence="3 4">
    <name type="scientific">Roseovarius atlanticus</name>
    <dbReference type="NCBI Taxonomy" id="1641875"/>
    <lineage>
        <taxon>Bacteria</taxon>
        <taxon>Pseudomonadati</taxon>
        <taxon>Pseudomonadota</taxon>
        <taxon>Alphaproteobacteria</taxon>
        <taxon>Rhodobacterales</taxon>
        <taxon>Roseobacteraceae</taxon>
        <taxon>Roseovarius</taxon>
    </lineage>
</organism>
<protein>
    <recommendedName>
        <fullName evidence="2">Transposase IS200-like domain-containing protein</fullName>
    </recommendedName>
</protein>
<dbReference type="PATRIC" id="fig|1641875.4.peg.1157"/>
<comment type="caution">
    <text evidence="3">The sequence shown here is derived from an EMBL/GenBank/DDBJ whole genome shotgun (WGS) entry which is preliminary data.</text>
</comment>
<dbReference type="Proteomes" id="UP000051295">
    <property type="component" value="Unassembled WGS sequence"/>
</dbReference>
<dbReference type="SUPFAM" id="SSF143422">
    <property type="entry name" value="Transposase IS200-like"/>
    <property type="match status" value="1"/>
</dbReference>
<dbReference type="GO" id="GO:0006313">
    <property type="term" value="P:DNA transposition"/>
    <property type="evidence" value="ECO:0007669"/>
    <property type="project" value="InterPro"/>
</dbReference>
<dbReference type="GO" id="GO:0004803">
    <property type="term" value="F:transposase activity"/>
    <property type="evidence" value="ECO:0007669"/>
    <property type="project" value="InterPro"/>
</dbReference>
<evidence type="ECO:0000259" key="2">
    <source>
        <dbReference type="SMART" id="SM01321"/>
    </source>
</evidence>
<dbReference type="PANTHER" id="PTHR36966">
    <property type="entry name" value="REP-ASSOCIATED TYROSINE TRANSPOSASE"/>
    <property type="match status" value="1"/>
</dbReference>
<evidence type="ECO:0000313" key="4">
    <source>
        <dbReference type="Proteomes" id="UP000051295"/>
    </source>
</evidence>
<evidence type="ECO:0000313" key="3">
    <source>
        <dbReference type="EMBL" id="KRS14235.1"/>
    </source>
</evidence>
<dbReference type="NCBIfam" id="NF047646">
    <property type="entry name" value="REP_Tyr_transpos"/>
    <property type="match status" value="1"/>
</dbReference>
<dbReference type="EMBL" id="LAXJ01000002">
    <property type="protein sequence ID" value="KRS14235.1"/>
    <property type="molecule type" value="Genomic_DNA"/>
</dbReference>
<dbReference type="InterPro" id="IPR052715">
    <property type="entry name" value="RAYT_transposase"/>
</dbReference>
<feature type="region of interest" description="Disordered" evidence="1">
    <location>
        <begin position="148"/>
        <end position="168"/>
    </location>
</feature>